<name>A0A9X3CC76_9VIBR</name>
<organism evidence="10 11">
    <name type="scientific">Vibrio paucivorans</name>
    <dbReference type="NCBI Taxonomy" id="2829489"/>
    <lineage>
        <taxon>Bacteria</taxon>
        <taxon>Pseudomonadati</taxon>
        <taxon>Pseudomonadota</taxon>
        <taxon>Gammaproteobacteria</taxon>
        <taxon>Vibrionales</taxon>
        <taxon>Vibrionaceae</taxon>
        <taxon>Vibrio</taxon>
    </lineage>
</organism>
<proteinExistence type="inferred from homology"/>
<dbReference type="InterPro" id="IPR007630">
    <property type="entry name" value="RNA_pol_sigma70_r4"/>
</dbReference>
<dbReference type="NCBIfam" id="TIGR02479">
    <property type="entry name" value="FliA_WhiG"/>
    <property type="match status" value="1"/>
</dbReference>
<feature type="region of interest" description="Sigma-70 factor domain-4" evidence="6">
    <location>
        <begin position="185"/>
        <end position="233"/>
    </location>
</feature>
<evidence type="ECO:0000259" key="9">
    <source>
        <dbReference type="Pfam" id="PF04545"/>
    </source>
</evidence>
<keyword evidence="3 6" id="KW-0731">Sigma factor</keyword>
<dbReference type="CDD" id="cd06171">
    <property type="entry name" value="Sigma70_r4"/>
    <property type="match status" value="1"/>
</dbReference>
<dbReference type="GO" id="GO:0003899">
    <property type="term" value="F:DNA-directed RNA polymerase activity"/>
    <property type="evidence" value="ECO:0007669"/>
    <property type="project" value="InterPro"/>
</dbReference>
<gene>
    <name evidence="6" type="primary">fliA</name>
    <name evidence="10" type="ORF">MD483_04375</name>
</gene>
<evidence type="ECO:0000256" key="2">
    <source>
        <dbReference type="ARBA" id="ARBA00023015"/>
    </source>
</evidence>
<dbReference type="Gene3D" id="1.20.140.160">
    <property type="match status" value="1"/>
</dbReference>
<dbReference type="InterPro" id="IPR007624">
    <property type="entry name" value="RNA_pol_sigma70_r3"/>
</dbReference>
<dbReference type="GO" id="GO:0006352">
    <property type="term" value="P:DNA-templated transcription initiation"/>
    <property type="evidence" value="ECO:0007669"/>
    <property type="project" value="UniProtKB-UniRule"/>
</dbReference>
<feature type="domain" description="RNA polymerase sigma-70 region 3" evidence="7">
    <location>
        <begin position="100"/>
        <end position="169"/>
    </location>
</feature>
<comment type="function">
    <text evidence="6">Sigma factors are initiation factors that promote the attachment of RNA polymerase to specific initiation sites and are then released. This sigma factor controls the expression of flagella-related genes.</text>
</comment>
<comment type="caution">
    <text evidence="10">The sequence shown here is derived from an EMBL/GenBank/DDBJ whole genome shotgun (WGS) entry which is preliminary data.</text>
</comment>
<dbReference type="Pfam" id="PF04539">
    <property type="entry name" value="Sigma70_r3"/>
    <property type="match status" value="1"/>
</dbReference>
<dbReference type="PIRSF" id="PIRSF000770">
    <property type="entry name" value="RNA_pol_sigma-SigE/K"/>
    <property type="match status" value="1"/>
</dbReference>
<evidence type="ECO:0000256" key="5">
    <source>
        <dbReference type="ARBA" id="ARBA00023163"/>
    </source>
</evidence>
<evidence type="ECO:0000256" key="3">
    <source>
        <dbReference type="ARBA" id="ARBA00023082"/>
    </source>
</evidence>
<dbReference type="PRINTS" id="PR00046">
    <property type="entry name" value="SIGMA70FCT"/>
</dbReference>
<dbReference type="GO" id="GO:0005737">
    <property type="term" value="C:cytoplasm"/>
    <property type="evidence" value="ECO:0007669"/>
    <property type="project" value="UniProtKB-SubCell"/>
</dbReference>
<dbReference type="EMBL" id="JAKRRX010000015">
    <property type="protein sequence ID" value="MCW8333064.1"/>
    <property type="molecule type" value="Genomic_DNA"/>
</dbReference>
<dbReference type="InterPro" id="IPR014284">
    <property type="entry name" value="RNA_pol_sigma-70_dom"/>
</dbReference>
<evidence type="ECO:0000256" key="6">
    <source>
        <dbReference type="HAMAP-Rule" id="MF_00962"/>
    </source>
</evidence>
<dbReference type="GO" id="GO:0016987">
    <property type="term" value="F:sigma factor activity"/>
    <property type="evidence" value="ECO:0007669"/>
    <property type="project" value="UniProtKB-UniRule"/>
</dbReference>
<protein>
    <recommendedName>
        <fullName evidence="6">RNA polymerase sigma factor FliA</fullName>
    </recommendedName>
    <alternativeName>
        <fullName evidence="6">RNA polymerase sigma factor for flagellar operon</fullName>
    </alternativeName>
    <alternativeName>
        <fullName evidence="6">Sigma F</fullName>
    </alternativeName>
    <alternativeName>
        <fullName evidence="6">Sigma-28</fullName>
    </alternativeName>
</protein>
<sequence length="243" mass="27354">MNKALTYDQYANQNSQKIFLEKYSVLVKRIAHHLLGRLPPSVQVDDLIQAGMIGLLEAQKNYDGSKGASFETYAGIRIRGAMLDDIRRGDWVPRSVHKHNREISQAISTLESELNRDPTDAEVAKYLDMSIDQYHTALTDINCSRLVGIEDLGVSDDAIAPTEDDDNTPFKGVADESFRKALIESIKSLPEREALVLSLYYDEELNLKEIGEVIGVSESRVSQILSQSMQRLRTKLSAWTEHE</sequence>
<keyword evidence="1 6" id="KW-0963">Cytoplasm</keyword>
<dbReference type="PANTHER" id="PTHR30385:SF7">
    <property type="entry name" value="RNA POLYMERASE SIGMA FACTOR FLIA"/>
    <property type="match status" value="1"/>
</dbReference>
<dbReference type="HAMAP" id="MF_00962">
    <property type="entry name" value="Sigma70_FliA"/>
    <property type="match status" value="1"/>
</dbReference>
<evidence type="ECO:0000259" key="8">
    <source>
        <dbReference type="Pfam" id="PF04542"/>
    </source>
</evidence>
<evidence type="ECO:0000313" key="10">
    <source>
        <dbReference type="EMBL" id="MCW8333064.1"/>
    </source>
</evidence>
<dbReference type="FunFam" id="1.10.1740.10:FF:000002">
    <property type="entry name" value="RNA polymerase sigma factor FliA"/>
    <property type="match status" value="1"/>
</dbReference>
<dbReference type="Pfam" id="PF04542">
    <property type="entry name" value="Sigma70_r2"/>
    <property type="match status" value="1"/>
</dbReference>
<keyword evidence="5 6" id="KW-0804">Transcription</keyword>
<comment type="similarity">
    <text evidence="6">Belongs to the sigma-70 factor family. FliA subfamily.</text>
</comment>
<dbReference type="NCBIfam" id="TIGR02937">
    <property type="entry name" value="sigma70-ECF"/>
    <property type="match status" value="1"/>
</dbReference>
<feature type="region of interest" description="Sigma-70 factor domain-2" evidence="6">
    <location>
        <begin position="19"/>
        <end position="91"/>
    </location>
</feature>
<keyword evidence="2 6" id="KW-0805">Transcription regulation</keyword>
<feature type="short sequence motif" description="Interaction with polymerase core subunit RpoC" evidence="6">
    <location>
        <begin position="46"/>
        <end position="49"/>
    </location>
</feature>
<dbReference type="SUPFAM" id="SSF88946">
    <property type="entry name" value="Sigma2 domain of RNA polymerase sigma factors"/>
    <property type="match status" value="1"/>
</dbReference>
<dbReference type="InterPro" id="IPR013324">
    <property type="entry name" value="RNA_pol_sigma_r3/r4-like"/>
</dbReference>
<dbReference type="InterPro" id="IPR013325">
    <property type="entry name" value="RNA_pol_sigma_r2"/>
</dbReference>
<dbReference type="InterPro" id="IPR028617">
    <property type="entry name" value="Sigma70_FliA"/>
</dbReference>
<dbReference type="FunFam" id="1.20.140.160:FF:000001">
    <property type="entry name" value="RNA polymerase sigma factor FliA"/>
    <property type="match status" value="1"/>
</dbReference>
<dbReference type="RefSeq" id="WP_252027669.1">
    <property type="nucleotide sequence ID" value="NZ_JAKRRX010000015.1"/>
</dbReference>
<keyword evidence="4 6" id="KW-0238">DNA-binding</keyword>
<dbReference type="InterPro" id="IPR012845">
    <property type="entry name" value="RNA_pol_sigma_FliA_WhiG"/>
</dbReference>
<feature type="DNA-binding region" description="H-T-H motif" evidence="6">
    <location>
        <begin position="207"/>
        <end position="226"/>
    </location>
</feature>
<dbReference type="GO" id="GO:0003677">
    <property type="term" value="F:DNA binding"/>
    <property type="evidence" value="ECO:0007669"/>
    <property type="project" value="UniProtKB-UniRule"/>
</dbReference>
<evidence type="ECO:0000313" key="11">
    <source>
        <dbReference type="Proteomes" id="UP001155586"/>
    </source>
</evidence>
<evidence type="ECO:0000256" key="4">
    <source>
        <dbReference type="ARBA" id="ARBA00023125"/>
    </source>
</evidence>
<dbReference type="PANTHER" id="PTHR30385">
    <property type="entry name" value="SIGMA FACTOR F FLAGELLAR"/>
    <property type="match status" value="1"/>
</dbReference>
<feature type="domain" description="RNA polymerase sigma-70 region 2" evidence="8">
    <location>
        <begin position="21"/>
        <end position="91"/>
    </location>
</feature>
<dbReference type="Pfam" id="PF04545">
    <property type="entry name" value="Sigma70_r4"/>
    <property type="match status" value="1"/>
</dbReference>
<dbReference type="InterPro" id="IPR000943">
    <property type="entry name" value="RNA_pol_sigma70"/>
</dbReference>
<feature type="domain" description="RNA polymerase sigma-70 region 4" evidence="9">
    <location>
        <begin position="186"/>
        <end position="233"/>
    </location>
</feature>
<comment type="subcellular location">
    <subcellularLocation>
        <location evidence="6">Cytoplasm</location>
    </subcellularLocation>
</comment>
<accession>A0A9X3CC76</accession>
<dbReference type="SUPFAM" id="SSF88659">
    <property type="entry name" value="Sigma3 and sigma4 domains of RNA polymerase sigma factors"/>
    <property type="match status" value="2"/>
</dbReference>
<dbReference type="Proteomes" id="UP001155586">
    <property type="component" value="Unassembled WGS sequence"/>
</dbReference>
<dbReference type="NCBIfam" id="NF005413">
    <property type="entry name" value="PRK06986.1"/>
    <property type="match status" value="1"/>
</dbReference>
<evidence type="ECO:0000256" key="1">
    <source>
        <dbReference type="ARBA" id="ARBA00022490"/>
    </source>
</evidence>
<evidence type="ECO:0000259" key="7">
    <source>
        <dbReference type="Pfam" id="PF04539"/>
    </source>
</evidence>
<comment type="caution">
    <text evidence="6">Lacks conserved residue(s) required for the propagation of feature annotation.</text>
</comment>
<dbReference type="Gene3D" id="1.10.1740.10">
    <property type="match status" value="1"/>
</dbReference>
<reference evidence="10" key="1">
    <citation type="submission" date="2022-02" db="EMBL/GenBank/DDBJ databases">
        <title>Vibrio sp. nov., a new bacterium isolated from Bohai sea, China.</title>
        <authorList>
            <person name="Yuan Y."/>
        </authorList>
    </citation>
    <scope>NUCLEOTIDE SEQUENCE</scope>
    <source>
        <strain evidence="10">DBSS07</strain>
    </source>
</reference>
<dbReference type="InterPro" id="IPR007627">
    <property type="entry name" value="RNA_pol_sigma70_r2"/>
</dbReference>
<dbReference type="AlphaFoldDB" id="A0A9X3CC76"/>
<keyword evidence="11" id="KW-1185">Reference proteome</keyword>